<sequence length="486" mass="52078">MAEQQEAPQGAPLPPGDEEPEFDFEGAFERLAGAPCRVSRIMTVGLERTQESVVRPVLQRVAQGHTLEEVRDRALEAYEELMGLDIFDAVDVVLGEGAKGPGTCTVIARFQEKNLLRLHAGTYVQGTEGSVETALNLTNPLGYAEQISIGAEYGSQSTNVYTIAVTKPKPWGAPLLADVRLHQLGHNYGQWSSFAELLRGGSITLTRQAHMHALQPIASRLRLVDGWLGDKLLSAVKYVHRADTFDDPSFPTQGWGYRAESQGAGLGPDANLLRFVKQHVMGKVAFPVGNGASLTFSAEAGLLLPWGARALDAPTSISDRFFLGGLAAGTLRGFVQKGAGPSEPRRPSAEAGSSSEASPRPALRRDALGGDLMCSLMAALNFPLPSDAMRAAGIHGHVFINGGNLVGLSGGGRSGLRSAWRDFSTSFRWSIVSMGLKSVGDALWGAGIVWPTRIGKLELNLCQVLAQQPFDQARRGLQFGFVPPSW</sequence>
<keyword evidence="4" id="KW-0812">Transmembrane</keyword>
<evidence type="ECO:0000256" key="4">
    <source>
        <dbReference type="ARBA" id="ARBA00022692"/>
    </source>
</evidence>
<dbReference type="Proteomes" id="UP001205105">
    <property type="component" value="Unassembled WGS sequence"/>
</dbReference>
<accession>A0AAD5E1Z7</accession>
<evidence type="ECO:0000259" key="9">
    <source>
        <dbReference type="Pfam" id="PF01103"/>
    </source>
</evidence>
<dbReference type="AlphaFoldDB" id="A0AAD5E1Z7"/>
<keyword evidence="5" id="KW-1002">Plastid outer membrane</keyword>
<evidence type="ECO:0000256" key="6">
    <source>
        <dbReference type="ARBA" id="ARBA00023136"/>
    </source>
</evidence>
<comment type="similarity">
    <text evidence="2">Belongs to the SAM50/omp85 family.</text>
</comment>
<dbReference type="GO" id="GO:0009707">
    <property type="term" value="C:chloroplast outer membrane"/>
    <property type="evidence" value="ECO:0007669"/>
    <property type="project" value="UniProtKB-SubCell"/>
</dbReference>
<keyword evidence="6" id="KW-0472">Membrane</keyword>
<feature type="region of interest" description="Disordered" evidence="8">
    <location>
        <begin position="335"/>
        <end position="362"/>
    </location>
</feature>
<evidence type="ECO:0000256" key="2">
    <source>
        <dbReference type="ARBA" id="ARBA00010913"/>
    </source>
</evidence>
<reference evidence="10" key="1">
    <citation type="submission" date="2020-11" db="EMBL/GenBank/DDBJ databases">
        <title>Chlorella ohadii genome sequencing and assembly.</title>
        <authorList>
            <person name="Murik O."/>
            <person name="Treves H."/>
            <person name="Kedem I."/>
            <person name="Shotland Y."/>
            <person name="Kaplan A."/>
        </authorList>
    </citation>
    <scope>NUCLEOTIDE SEQUENCE</scope>
    <source>
        <strain evidence="10">1</strain>
    </source>
</reference>
<evidence type="ECO:0000256" key="5">
    <source>
        <dbReference type="ARBA" id="ARBA00022805"/>
    </source>
</evidence>
<feature type="domain" description="Bacterial surface antigen (D15)" evidence="9">
    <location>
        <begin position="225"/>
        <end position="480"/>
    </location>
</feature>
<organism evidence="10 11">
    <name type="scientific">Chlorella ohadii</name>
    <dbReference type="NCBI Taxonomy" id="2649997"/>
    <lineage>
        <taxon>Eukaryota</taxon>
        <taxon>Viridiplantae</taxon>
        <taxon>Chlorophyta</taxon>
        <taxon>core chlorophytes</taxon>
        <taxon>Trebouxiophyceae</taxon>
        <taxon>Chlorellales</taxon>
        <taxon>Chlorellaceae</taxon>
        <taxon>Chlorella clade</taxon>
        <taxon>Chlorella</taxon>
    </lineage>
</organism>
<feature type="compositionally biased region" description="Low complexity" evidence="8">
    <location>
        <begin position="349"/>
        <end position="361"/>
    </location>
</feature>
<comment type="caution">
    <text evidence="10">The sequence shown here is derived from an EMBL/GenBank/DDBJ whole genome shotgun (WGS) entry which is preliminary data.</text>
</comment>
<protein>
    <recommendedName>
        <fullName evidence="9">Bacterial surface antigen (D15) domain-containing protein</fullName>
    </recommendedName>
</protein>
<evidence type="ECO:0000313" key="10">
    <source>
        <dbReference type="EMBL" id="KAI7844949.1"/>
    </source>
</evidence>
<evidence type="ECO:0000256" key="1">
    <source>
        <dbReference type="ARBA" id="ARBA00004374"/>
    </source>
</evidence>
<evidence type="ECO:0000256" key="3">
    <source>
        <dbReference type="ARBA" id="ARBA00022452"/>
    </source>
</evidence>
<dbReference type="InterPro" id="IPR000184">
    <property type="entry name" value="Bac_surfAg_D15"/>
</dbReference>
<dbReference type="Gene3D" id="2.40.160.50">
    <property type="entry name" value="membrane protein fhac: a member of the omp85/tpsb transporter family"/>
    <property type="match status" value="1"/>
</dbReference>
<dbReference type="EMBL" id="JADXDR010000023">
    <property type="protein sequence ID" value="KAI7844949.1"/>
    <property type="molecule type" value="Genomic_DNA"/>
</dbReference>
<keyword evidence="5" id="KW-0934">Plastid</keyword>
<dbReference type="GO" id="GO:0005741">
    <property type="term" value="C:mitochondrial outer membrane"/>
    <property type="evidence" value="ECO:0007669"/>
    <property type="project" value="UniProtKB-SubCell"/>
</dbReference>
<evidence type="ECO:0000313" key="11">
    <source>
        <dbReference type="Proteomes" id="UP001205105"/>
    </source>
</evidence>
<dbReference type="Pfam" id="PF01103">
    <property type="entry name" value="Omp85"/>
    <property type="match status" value="1"/>
</dbReference>
<gene>
    <name evidence="10" type="ORF">COHA_001596</name>
</gene>
<keyword evidence="11" id="KW-1185">Reference proteome</keyword>
<dbReference type="PANTHER" id="PTHR12815:SF18">
    <property type="entry name" value="SORTING AND ASSEMBLY MACHINERY COMPONENT 50 HOMOLOG"/>
    <property type="match status" value="1"/>
</dbReference>
<name>A0AAD5E1Z7_9CHLO</name>
<evidence type="ECO:0000256" key="7">
    <source>
        <dbReference type="ARBA" id="ARBA00024013"/>
    </source>
</evidence>
<evidence type="ECO:0000256" key="8">
    <source>
        <dbReference type="SAM" id="MobiDB-lite"/>
    </source>
</evidence>
<dbReference type="InterPro" id="IPR039910">
    <property type="entry name" value="D15-like"/>
</dbReference>
<dbReference type="PANTHER" id="PTHR12815">
    <property type="entry name" value="SORTING AND ASSEMBLY MACHINERY SAMM50 PROTEIN FAMILY MEMBER"/>
    <property type="match status" value="1"/>
</dbReference>
<feature type="region of interest" description="Disordered" evidence="8">
    <location>
        <begin position="1"/>
        <end position="21"/>
    </location>
</feature>
<keyword evidence="3" id="KW-1134">Transmembrane beta strand</keyword>
<proteinExistence type="inferred from homology"/>
<comment type="subcellular location">
    <subcellularLocation>
        <location evidence="1">Mitochondrion outer membrane</location>
        <topology evidence="1">Multi-pass membrane protein</topology>
    </subcellularLocation>
    <subcellularLocation>
        <location evidence="7">Plastid</location>
        <location evidence="7">Chloroplast outer membrane</location>
    </subcellularLocation>
</comment>